<dbReference type="PANTHER" id="PTHR15184">
    <property type="entry name" value="ATP SYNTHASE"/>
    <property type="match status" value="1"/>
</dbReference>
<evidence type="ECO:0000259" key="11">
    <source>
        <dbReference type="SMART" id="SM00382"/>
    </source>
</evidence>
<dbReference type="PROSITE" id="PS00152">
    <property type="entry name" value="ATPASE_ALPHA_BETA"/>
    <property type="match status" value="1"/>
</dbReference>
<evidence type="ECO:0000313" key="13">
    <source>
        <dbReference type="Proteomes" id="UP000270342"/>
    </source>
</evidence>
<reference evidence="12 13" key="1">
    <citation type="submission" date="2018-10" db="EMBL/GenBank/DDBJ databases">
        <title>Robbsia sp. DHC34, isolated from soil.</title>
        <authorList>
            <person name="Gao Z.-H."/>
            <person name="Qiu L.-H."/>
        </authorList>
    </citation>
    <scope>NUCLEOTIDE SEQUENCE [LARGE SCALE GENOMIC DNA]</scope>
    <source>
        <strain evidence="12 13">DHC34</strain>
    </source>
</reference>
<dbReference type="Pfam" id="PF00006">
    <property type="entry name" value="ATP-synt_ab"/>
    <property type="match status" value="1"/>
</dbReference>
<evidence type="ECO:0000256" key="5">
    <source>
        <dbReference type="ARBA" id="ARBA00022840"/>
    </source>
</evidence>
<dbReference type="InterPro" id="IPR050053">
    <property type="entry name" value="ATPase_alpha/beta_chains"/>
</dbReference>
<dbReference type="InterPro" id="IPR004100">
    <property type="entry name" value="ATPase_F1/V1/A1_a/bsu_N"/>
</dbReference>
<keyword evidence="3" id="KW-0963">Cytoplasm</keyword>
<evidence type="ECO:0000313" key="12">
    <source>
        <dbReference type="EMBL" id="RKP50389.1"/>
    </source>
</evidence>
<dbReference type="Proteomes" id="UP000270342">
    <property type="component" value="Unassembled WGS sequence"/>
</dbReference>
<dbReference type="GO" id="GO:0008564">
    <property type="term" value="F:protein-exporting ATPase activity"/>
    <property type="evidence" value="ECO:0007669"/>
    <property type="project" value="UniProtKB-EC"/>
</dbReference>
<dbReference type="GO" id="GO:0030257">
    <property type="term" value="C:type III protein secretion system complex"/>
    <property type="evidence" value="ECO:0007669"/>
    <property type="project" value="InterPro"/>
</dbReference>
<dbReference type="InterPro" id="IPR040627">
    <property type="entry name" value="T3SS_ATPase_C"/>
</dbReference>
<dbReference type="InterPro" id="IPR005714">
    <property type="entry name" value="ATPase_T3SS_FliI/YscN"/>
</dbReference>
<gene>
    <name evidence="12" type="ORF">D7S86_19745</name>
</gene>
<dbReference type="SUPFAM" id="SSF52540">
    <property type="entry name" value="P-loop containing nucleoside triphosphate hydrolases"/>
    <property type="match status" value="1"/>
</dbReference>
<dbReference type="GO" id="GO:0005737">
    <property type="term" value="C:cytoplasm"/>
    <property type="evidence" value="ECO:0007669"/>
    <property type="project" value="UniProtKB-SubCell"/>
</dbReference>
<dbReference type="NCBIfam" id="TIGR01026">
    <property type="entry name" value="fliI_yscN"/>
    <property type="match status" value="1"/>
</dbReference>
<comment type="subcellular location">
    <subcellularLocation>
        <location evidence="1">Cytoplasm</location>
    </subcellularLocation>
</comment>
<keyword evidence="2" id="KW-0813">Transport</keyword>
<evidence type="ECO:0000256" key="6">
    <source>
        <dbReference type="ARBA" id="ARBA00022927"/>
    </source>
</evidence>
<protein>
    <submittedName>
        <fullName evidence="12">FliI/YscN family ATPase</fullName>
    </submittedName>
</protein>
<evidence type="ECO:0000256" key="7">
    <source>
        <dbReference type="ARBA" id="ARBA00022967"/>
    </source>
</evidence>
<dbReference type="GO" id="GO:0030254">
    <property type="term" value="P:protein secretion by the type III secretion system"/>
    <property type="evidence" value="ECO:0007669"/>
    <property type="project" value="InterPro"/>
</dbReference>
<keyword evidence="9" id="KW-0139">CF(1)</keyword>
<keyword evidence="6" id="KW-0653">Protein transport</keyword>
<accession>A0A494XQE4</accession>
<keyword evidence="5" id="KW-0067">ATP-binding</keyword>
<feature type="domain" description="AAA+ ATPase" evidence="11">
    <location>
        <begin position="231"/>
        <end position="413"/>
    </location>
</feature>
<dbReference type="CDD" id="cd01426">
    <property type="entry name" value="ATP-synt_F1_V1_A1_AB_FliI_N"/>
    <property type="match status" value="1"/>
</dbReference>
<dbReference type="GO" id="GO:0045259">
    <property type="term" value="C:proton-transporting ATP synthase complex"/>
    <property type="evidence" value="ECO:0007669"/>
    <property type="project" value="UniProtKB-KW"/>
</dbReference>
<evidence type="ECO:0000256" key="2">
    <source>
        <dbReference type="ARBA" id="ARBA00022448"/>
    </source>
</evidence>
<dbReference type="InterPro" id="IPR027417">
    <property type="entry name" value="P-loop_NTPase"/>
</dbReference>
<dbReference type="InterPro" id="IPR000194">
    <property type="entry name" value="ATPase_F1/V1/A1_a/bsu_nucl-bd"/>
</dbReference>
<evidence type="ECO:0000256" key="4">
    <source>
        <dbReference type="ARBA" id="ARBA00022741"/>
    </source>
</evidence>
<keyword evidence="8" id="KW-0472">Membrane</keyword>
<dbReference type="InterPro" id="IPR020003">
    <property type="entry name" value="ATPase_a/bsu_AS"/>
</dbReference>
<evidence type="ECO:0000256" key="1">
    <source>
        <dbReference type="ARBA" id="ARBA00004496"/>
    </source>
</evidence>
<dbReference type="OrthoDB" id="9803053at2"/>
<dbReference type="Gene3D" id="3.40.50.12240">
    <property type="match status" value="1"/>
</dbReference>
<comment type="caution">
    <text evidence="12">The sequence shown here is derived from an EMBL/GenBank/DDBJ whole genome shotgun (WGS) entry which is preliminary data.</text>
</comment>
<evidence type="ECO:0000256" key="8">
    <source>
        <dbReference type="ARBA" id="ARBA00023136"/>
    </source>
</evidence>
<dbReference type="Pfam" id="PF18269">
    <property type="entry name" value="T3SS_ATPase_C"/>
    <property type="match status" value="1"/>
</dbReference>
<keyword evidence="9" id="KW-0066">ATP synthesis</keyword>
<name>A0A494XQE4_9BURK</name>
<dbReference type="EMBL" id="RBZU01000009">
    <property type="protein sequence ID" value="RKP50389.1"/>
    <property type="molecule type" value="Genomic_DNA"/>
</dbReference>
<comment type="catalytic activity">
    <reaction evidence="10">
        <text>ATP + H2O + cellular proteinSide 1 = ADP + phosphate + cellular proteinSide 2.</text>
        <dbReference type="EC" id="7.4.2.8"/>
    </reaction>
</comment>
<dbReference type="PANTHER" id="PTHR15184:SF9">
    <property type="entry name" value="SPI-1 TYPE 3 SECRETION SYSTEM ATPASE"/>
    <property type="match status" value="1"/>
</dbReference>
<evidence type="ECO:0000256" key="10">
    <source>
        <dbReference type="ARBA" id="ARBA00034006"/>
    </source>
</evidence>
<organism evidence="12 13">
    <name type="scientific">Pararobbsia silviterrae</name>
    <dbReference type="NCBI Taxonomy" id="1792498"/>
    <lineage>
        <taxon>Bacteria</taxon>
        <taxon>Pseudomonadati</taxon>
        <taxon>Pseudomonadota</taxon>
        <taxon>Betaproteobacteria</taxon>
        <taxon>Burkholderiales</taxon>
        <taxon>Burkholderiaceae</taxon>
        <taxon>Pararobbsia</taxon>
    </lineage>
</organism>
<keyword evidence="7" id="KW-1278">Translocase</keyword>
<keyword evidence="4" id="KW-0547">Nucleotide-binding</keyword>
<dbReference type="GO" id="GO:0016887">
    <property type="term" value="F:ATP hydrolysis activity"/>
    <property type="evidence" value="ECO:0007669"/>
    <property type="project" value="InterPro"/>
</dbReference>
<sequence>MRERAIRIHRESRPFDFQAAGSRRFVCARERELSRRRGSVSVRARRLSSARSSTFRGHRVSAGAQAGAGWPRSIVRAAPIRRLNGSVLEASLPDVRIGELCLIREAVGRSTIVGRAQVIGFSESVAVLALLGPAHGLSRHAVVEPTGGPLKIAVSMRLLGCAIDADGGIHETLTSPHADGERAIPRGASAQGACFDEVREVDAPRVRAPCAVTQPLETGVRVIDGVLGVGVGQRVAVLAQAGAGKTTLLHMIAAQSRADVVVIGLIGERGREVAETIERLREVDAGRRCVVVRATSDAPAVERAAAAASAMTIAEYFRDCGLHVLLVFDSLTRYARALREIALAAGELPARHGFPASVFERLPRLLERAGNTGEGAITAFFSVLVDHEDELDPIAHEVISILDGHVVLSSAMAREGLFPAIDVLRSVSRVAARVGSSDDVQRAYSVRRVFARAAQLATLVEMGEYRAGMIEDDDRALDVAQRLRHVFAQGAGHDASIAETRRLIDEALV</sequence>
<proteinExistence type="predicted"/>
<dbReference type="InterPro" id="IPR003593">
    <property type="entry name" value="AAA+_ATPase"/>
</dbReference>
<keyword evidence="13" id="KW-1185">Reference proteome</keyword>
<dbReference type="Pfam" id="PF02874">
    <property type="entry name" value="ATP-synt_ab_N"/>
    <property type="match status" value="1"/>
</dbReference>
<dbReference type="GO" id="GO:0046933">
    <property type="term" value="F:proton-transporting ATP synthase activity, rotational mechanism"/>
    <property type="evidence" value="ECO:0007669"/>
    <property type="project" value="TreeGrafter"/>
</dbReference>
<evidence type="ECO:0000256" key="9">
    <source>
        <dbReference type="ARBA" id="ARBA00023196"/>
    </source>
</evidence>
<dbReference type="GO" id="GO:0005524">
    <property type="term" value="F:ATP binding"/>
    <property type="evidence" value="ECO:0007669"/>
    <property type="project" value="UniProtKB-KW"/>
</dbReference>
<evidence type="ECO:0000256" key="3">
    <source>
        <dbReference type="ARBA" id="ARBA00022490"/>
    </source>
</evidence>
<dbReference type="SMART" id="SM00382">
    <property type="entry name" value="AAA"/>
    <property type="match status" value="1"/>
</dbReference>
<dbReference type="AlphaFoldDB" id="A0A494XQE4"/>